<dbReference type="Proteomes" id="UP000681722">
    <property type="component" value="Unassembled WGS sequence"/>
</dbReference>
<feature type="compositionally biased region" description="Polar residues" evidence="1">
    <location>
        <begin position="165"/>
        <end position="186"/>
    </location>
</feature>
<comment type="caution">
    <text evidence="3">The sequence shown here is derived from an EMBL/GenBank/DDBJ whole genome shotgun (WGS) entry which is preliminary data.</text>
</comment>
<evidence type="ECO:0000313" key="4">
    <source>
        <dbReference type="EMBL" id="CAF4007001.1"/>
    </source>
</evidence>
<proteinExistence type="predicted"/>
<feature type="compositionally biased region" description="Basic residues" evidence="1">
    <location>
        <begin position="187"/>
        <end position="196"/>
    </location>
</feature>
<evidence type="ECO:0000313" key="2">
    <source>
        <dbReference type="EMBL" id="CAF1196761.1"/>
    </source>
</evidence>
<dbReference type="Proteomes" id="UP000682733">
    <property type="component" value="Unassembled WGS sequence"/>
</dbReference>
<dbReference type="Proteomes" id="UP000677228">
    <property type="component" value="Unassembled WGS sequence"/>
</dbReference>
<dbReference type="EMBL" id="CAJOBA010035584">
    <property type="protein sequence ID" value="CAF4007001.1"/>
    <property type="molecule type" value="Genomic_DNA"/>
</dbReference>
<evidence type="ECO:0000256" key="1">
    <source>
        <dbReference type="SAM" id="MobiDB-lite"/>
    </source>
</evidence>
<dbReference type="AlphaFoldDB" id="A0A815HL93"/>
<dbReference type="EMBL" id="CAJNOQ010015018">
    <property type="protein sequence ID" value="CAF1353282.1"/>
    <property type="molecule type" value="Genomic_DNA"/>
</dbReference>
<feature type="region of interest" description="Disordered" evidence="1">
    <location>
        <begin position="165"/>
        <end position="196"/>
    </location>
</feature>
<organism evidence="3 6">
    <name type="scientific">Didymodactylos carnosus</name>
    <dbReference type="NCBI Taxonomy" id="1234261"/>
    <lineage>
        <taxon>Eukaryota</taxon>
        <taxon>Metazoa</taxon>
        <taxon>Spiralia</taxon>
        <taxon>Gnathifera</taxon>
        <taxon>Rotifera</taxon>
        <taxon>Eurotatoria</taxon>
        <taxon>Bdelloidea</taxon>
        <taxon>Philodinida</taxon>
        <taxon>Philodinidae</taxon>
        <taxon>Didymodactylos</taxon>
    </lineage>
</organism>
<gene>
    <name evidence="3" type="ORF">GPM918_LOCUS31019</name>
    <name evidence="2" type="ORF">OVA965_LOCUS23785</name>
    <name evidence="5" type="ORF">SRO942_LOCUS31650</name>
    <name evidence="4" type="ORF">TMI583_LOCUS24505</name>
</gene>
<keyword evidence="6" id="KW-1185">Reference proteome</keyword>
<sequence>MATSVVGTTSTSSIFYEQLVIAENRYKKKLNKFKSSKLQEVIEMLHLCINIISNEKSNENYNQMKNDTQETLNDSEMNLTLSTKRHDPSLQCRFFKVLPIKSGSSEQQNMIINRLLNRIDRVLAQNERLLQENHDLVRHLLHQDQPSPLMSIPALSSVQQPLLHQPSFQPQPKETENHIPNATSTPKIKRKNKIQC</sequence>
<dbReference type="EMBL" id="CAJOBC010065627">
    <property type="protein sequence ID" value="CAF4225077.1"/>
    <property type="molecule type" value="Genomic_DNA"/>
</dbReference>
<evidence type="ECO:0000313" key="3">
    <source>
        <dbReference type="EMBL" id="CAF1353282.1"/>
    </source>
</evidence>
<evidence type="ECO:0000313" key="5">
    <source>
        <dbReference type="EMBL" id="CAF4225077.1"/>
    </source>
</evidence>
<reference evidence="3" key="1">
    <citation type="submission" date="2021-02" db="EMBL/GenBank/DDBJ databases">
        <authorList>
            <person name="Nowell W R."/>
        </authorList>
    </citation>
    <scope>NUCLEOTIDE SEQUENCE</scope>
</reference>
<protein>
    <submittedName>
        <fullName evidence="3">Uncharacterized protein</fullName>
    </submittedName>
</protein>
<name>A0A815HL93_9BILA</name>
<dbReference type="EMBL" id="CAJNOK010014054">
    <property type="protein sequence ID" value="CAF1196761.1"/>
    <property type="molecule type" value="Genomic_DNA"/>
</dbReference>
<accession>A0A815HL93</accession>
<dbReference type="Proteomes" id="UP000663829">
    <property type="component" value="Unassembled WGS sequence"/>
</dbReference>
<evidence type="ECO:0000313" key="6">
    <source>
        <dbReference type="Proteomes" id="UP000663829"/>
    </source>
</evidence>